<keyword evidence="2" id="KW-1185">Reference proteome</keyword>
<dbReference type="Proteomes" id="UP001239111">
    <property type="component" value="Chromosome 3"/>
</dbReference>
<name>A0ACC2NL17_9HYME</name>
<evidence type="ECO:0000313" key="2">
    <source>
        <dbReference type="Proteomes" id="UP001239111"/>
    </source>
</evidence>
<comment type="caution">
    <text evidence="1">The sequence shown here is derived from an EMBL/GenBank/DDBJ whole genome shotgun (WGS) entry which is preliminary data.</text>
</comment>
<sequence>MEITRKEDVETIDYENYDEIDVVTVEDPQFNPCESATLEIEEAAAKAMKQANTWIGATLMPPEPAASATIVSSNAEIDDSIMKPIPPKSAASATIVSSNDEIDDSNMKPRSIPLIAFQSLIGEEGTQLWSAPKRSKEIEWDDELQAAQELATRGYASRLLEILKKENEPEQAANTTARPTIVSGYQPEPVGTPRLPPMPIGVPIYNSFRQNAIQISAINQGIGNQVYQDHRLERNPKPIDLSLNQGGASFTTTARMETETISTNSYNRPIISDVKRAFNSATNPIFGDKSAEIGQHKINTERQHIWINQNPRSLFAATTTRNKSV</sequence>
<dbReference type="EMBL" id="CM056743">
    <property type="protein sequence ID" value="KAJ8671950.1"/>
    <property type="molecule type" value="Genomic_DNA"/>
</dbReference>
<gene>
    <name evidence="1" type="ORF">QAD02_003209</name>
</gene>
<organism evidence="1 2">
    <name type="scientific">Eretmocerus hayati</name>
    <dbReference type="NCBI Taxonomy" id="131215"/>
    <lineage>
        <taxon>Eukaryota</taxon>
        <taxon>Metazoa</taxon>
        <taxon>Ecdysozoa</taxon>
        <taxon>Arthropoda</taxon>
        <taxon>Hexapoda</taxon>
        <taxon>Insecta</taxon>
        <taxon>Pterygota</taxon>
        <taxon>Neoptera</taxon>
        <taxon>Endopterygota</taxon>
        <taxon>Hymenoptera</taxon>
        <taxon>Apocrita</taxon>
        <taxon>Proctotrupomorpha</taxon>
        <taxon>Chalcidoidea</taxon>
        <taxon>Aphelinidae</taxon>
        <taxon>Aphelininae</taxon>
        <taxon>Eretmocerus</taxon>
    </lineage>
</organism>
<protein>
    <submittedName>
        <fullName evidence="1">Uncharacterized protein</fullName>
    </submittedName>
</protein>
<reference evidence="1" key="1">
    <citation type="submission" date="2023-04" db="EMBL/GenBank/DDBJ databases">
        <title>A chromosome-level genome assembly of the parasitoid wasp Eretmocerus hayati.</title>
        <authorList>
            <person name="Zhong Y."/>
            <person name="Liu S."/>
            <person name="Liu Y."/>
        </authorList>
    </citation>
    <scope>NUCLEOTIDE SEQUENCE</scope>
    <source>
        <strain evidence="1">ZJU_SS_LIU_2023</strain>
    </source>
</reference>
<accession>A0ACC2NL17</accession>
<evidence type="ECO:0000313" key="1">
    <source>
        <dbReference type="EMBL" id="KAJ8671950.1"/>
    </source>
</evidence>
<proteinExistence type="predicted"/>